<dbReference type="PROSITE" id="PS51471">
    <property type="entry name" value="FE2OG_OXY"/>
    <property type="match status" value="3"/>
</dbReference>
<dbReference type="InterPro" id="IPR044861">
    <property type="entry name" value="IPNS-like_FE2OG_OXY"/>
</dbReference>
<feature type="domain" description="Fe2OG dioxygenase" evidence="5">
    <location>
        <begin position="781"/>
        <end position="880"/>
    </location>
</feature>
<dbReference type="PANTHER" id="PTHR10209:SF714">
    <property type="entry name" value="1-AMINOCYCLOPROPANE-1-CARBOXYLATE OXIDASE HOMOLOG 11-RELATED"/>
    <property type="match status" value="1"/>
</dbReference>
<gene>
    <name evidence="6" type="primary">A03p012120.1_BraROA</name>
    <name evidence="6" type="ORF">IGI04_009724</name>
</gene>
<dbReference type="SUPFAM" id="SSF51197">
    <property type="entry name" value="Clavaminate synthase-like"/>
    <property type="match status" value="3"/>
</dbReference>
<comment type="similarity">
    <text evidence="1">Belongs to the iron/ascorbate-dependent oxidoreductase family.</text>
</comment>
<dbReference type="InterPro" id="IPR027443">
    <property type="entry name" value="IPNS-like_sf"/>
</dbReference>
<keyword evidence="7" id="KW-1185">Reference proteome</keyword>
<feature type="domain" description="Fe2OG dioxygenase" evidence="5">
    <location>
        <begin position="210"/>
        <end position="354"/>
    </location>
</feature>
<evidence type="ECO:0000256" key="1">
    <source>
        <dbReference type="ARBA" id="ARBA00008056"/>
    </source>
</evidence>
<feature type="domain" description="Fe2OG dioxygenase" evidence="5">
    <location>
        <begin position="501"/>
        <end position="706"/>
    </location>
</feature>
<evidence type="ECO:0000313" key="7">
    <source>
        <dbReference type="Proteomes" id="UP000823674"/>
    </source>
</evidence>
<dbReference type="PANTHER" id="PTHR10209">
    <property type="entry name" value="OXIDOREDUCTASE, 2OG-FE II OXYGENASE FAMILY PROTEIN"/>
    <property type="match status" value="1"/>
</dbReference>
<evidence type="ECO:0000256" key="3">
    <source>
        <dbReference type="ARBA" id="ARBA00023002"/>
    </source>
</evidence>
<keyword evidence="2" id="KW-0479">Metal-binding</keyword>
<proteinExistence type="inferred from homology"/>
<dbReference type="Gene3D" id="2.60.120.330">
    <property type="entry name" value="B-lactam Antibiotic, Isopenicillin N Synthase, Chain"/>
    <property type="match status" value="3"/>
</dbReference>
<comment type="caution">
    <text evidence="6">The sequence shown here is derived from an EMBL/GenBank/DDBJ whole genome shotgun (WGS) entry which is preliminary data.</text>
</comment>
<protein>
    <recommendedName>
        <fullName evidence="5">Fe2OG dioxygenase domain-containing protein</fullName>
    </recommendedName>
</protein>
<dbReference type="Pfam" id="PF14226">
    <property type="entry name" value="DIOX_N"/>
    <property type="match status" value="3"/>
</dbReference>
<dbReference type="InterPro" id="IPR005123">
    <property type="entry name" value="Oxoglu/Fe-dep_dioxygenase_dom"/>
</dbReference>
<sequence length="932" mass="105225">MASIEFDSYLERKAFDETKEGVKGLVDAKITEIPRIFHVPRDSLADKKPSVSDLEIPTIDFASVQVDTASREAVVEKVKHAAEKWGFFQVINHGIPLKVLEEIQDGVRTFHEEDPEVKKQYFTRDDDNKKFIYNSNFDLYSSSTSLNWRDSFVCYIAPDPPTPEELPVTCRDALFEYSKHVMSLGGLLFELLSEALGLESETLKSKECLKTLLMVCHYYPPCPKPDLTLGISKHSDNSFLTVLLQDNIGGLQILHQDSWVDVAPLPGSLVINIGDFLQQTFCEEKETTMVTETSIEFDPYMDRKAFDETKEGVKGLVDAKITQVPRIFHVPQDSLTGKKPSVSDLKIPTIDFASVDLDTASREAIVEKVKYAAEKWGFFQVINHGVPLKVLEEIKDGVRRFHEEDPEVKKQYFSRDLANKNFVYYSNFDLYSSSTSVNWRDTFTCYIAPDHPTPEELPVTCRDAMFEYSKHVMSLGGLLFELLSEALGLKSETLKSKECLKTLLMICHYYPPCPQPDLTLGISKHSDDSFLTILLQDNIGGLQILHQDSWVDVSPFPGALIINIGDFLQKMGTKTSVDPFMERKAFDETKEGVKGLVDAKITEVPRIFHVPRDSLADKKPSVSDLEIPIIDFASVHVDTASREAVVEKVKHAAEKWGFFQVINHGVPLNVLKEIEDGGRRFHEEDPDVKKRYFSRDLAIKNFVYNSNFDLYGSSPSVNWRDTFACYIAPDPPTPDELPVTCRDAMFEYSKHVMSLGSLLFELLSEALGLEPDILKSKECLKSLLMLCHYYPPCPQPDLTLGTSKHSDNSFLTILLQDNIGGLQILHQDSWVDVAPLPGALIINIGDFLQLITNDKFISVDHRVLANRQGPRISVASFFSSSKRANSTVYGPMKELVSEENPPKYRDITIKEYTDGYTEKGLDGTSYLMNLRI</sequence>
<dbReference type="Proteomes" id="UP000823674">
    <property type="component" value="Chromosome A03"/>
</dbReference>
<evidence type="ECO:0000256" key="4">
    <source>
        <dbReference type="ARBA" id="ARBA00023004"/>
    </source>
</evidence>
<evidence type="ECO:0000313" key="6">
    <source>
        <dbReference type="EMBL" id="KAG5403605.1"/>
    </source>
</evidence>
<dbReference type="EMBL" id="JADBGQ010000003">
    <property type="protein sequence ID" value="KAG5403605.1"/>
    <property type="molecule type" value="Genomic_DNA"/>
</dbReference>
<name>A0ABQ7MY38_BRACM</name>
<keyword evidence="4" id="KW-0408">Iron</keyword>
<organism evidence="6 7">
    <name type="scientific">Brassica rapa subsp. trilocularis</name>
    <dbReference type="NCBI Taxonomy" id="1813537"/>
    <lineage>
        <taxon>Eukaryota</taxon>
        <taxon>Viridiplantae</taxon>
        <taxon>Streptophyta</taxon>
        <taxon>Embryophyta</taxon>
        <taxon>Tracheophyta</taxon>
        <taxon>Spermatophyta</taxon>
        <taxon>Magnoliopsida</taxon>
        <taxon>eudicotyledons</taxon>
        <taxon>Gunneridae</taxon>
        <taxon>Pentapetalae</taxon>
        <taxon>rosids</taxon>
        <taxon>malvids</taxon>
        <taxon>Brassicales</taxon>
        <taxon>Brassicaceae</taxon>
        <taxon>Brassiceae</taxon>
        <taxon>Brassica</taxon>
    </lineage>
</organism>
<evidence type="ECO:0000259" key="5">
    <source>
        <dbReference type="PROSITE" id="PS51471"/>
    </source>
</evidence>
<keyword evidence="3" id="KW-0560">Oxidoreductase</keyword>
<accession>A0ABQ7MY38</accession>
<dbReference type="InterPro" id="IPR026992">
    <property type="entry name" value="DIOX_N"/>
</dbReference>
<dbReference type="Pfam" id="PF03171">
    <property type="entry name" value="2OG-FeII_Oxy"/>
    <property type="match status" value="3"/>
</dbReference>
<evidence type="ECO:0000256" key="2">
    <source>
        <dbReference type="ARBA" id="ARBA00022723"/>
    </source>
</evidence>
<reference evidence="6 7" key="1">
    <citation type="submission" date="2021-03" db="EMBL/GenBank/DDBJ databases">
        <authorList>
            <person name="King G.J."/>
            <person name="Bancroft I."/>
            <person name="Baten A."/>
            <person name="Bloomfield J."/>
            <person name="Borpatragohain P."/>
            <person name="He Z."/>
            <person name="Irish N."/>
            <person name="Irwin J."/>
            <person name="Liu K."/>
            <person name="Mauleon R.P."/>
            <person name="Moore J."/>
            <person name="Morris R."/>
            <person name="Ostergaard L."/>
            <person name="Wang B."/>
            <person name="Wells R."/>
        </authorList>
    </citation>
    <scope>NUCLEOTIDE SEQUENCE [LARGE SCALE GENOMIC DNA]</scope>
    <source>
        <strain evidence="6">R-o-18</strain>
        <tissue evidence="6">Leaf</tissue>
    </source>
</reference>